<evidence type="ECO:0000256" key="2">
    <source>
        <dbReference type="ARBA" id="ARBA00009773"/>
    </source>
</evidence>
<feature type="transmembrane region" description="Helical" evidence="9">
    <location>
        <begin position="115"/>
        <end position="137"/>
    </location>
</feature>
<feature type="transmembrane region" description="Helical" evidence="9">
    <location>
        <begin position="86"/>
        <end position="103"/>
    </location>
</feature>
<dbReference type="EMBL" id="JADBGI010000020">
    <property type="protein sequence ID" value="MBE3001093.1"/>
    <property type="molecule type" value="Genomic_DNA"/>
</dbReference>
<evidence type="ECO:0000256" key="9">
    <source>
        <dbReference type="SAM" id="Phobius"/>
    </source>
</evidence>
<keyword evidence="3" id="KW-0813">Transport</keyword>
<proteinExistence type="inferred from homology"/>
<comment type="subcellular location">
    <subcellularLocation>
        <location evidence="1">Cell membrane</location>
        <topology evidence="1">Multi-pass membrane protein</topology>
    </subcellularLocation>
</comment>
<feature type="transmembrane region" description="Helical" evidence="9">
    <location>
        <begin position="259"/>
        <end position="278"/>
    </location>
</feature>
<evidence type="ECO:0000256" key="3">
    <source>
        <dbReference type="ARBA" id="ARBA00022448"/>
    </source>
</evidence>
<dbReference type="Proteomes" id="UP000806528">
    <property type="component" value="Unassembled WGS sequence"/>
</dbReference>
<comment type="similarity">
    <text evidence="2">Belongs to the autoinducer-2 exporter (AI-2E) (TC 2.A.86) family.</text>
</comment>
<evidence type="ECO:0000256" key="5">
    <source>
        <dbReference type="ARBA" id="ARBA00022692"/>
    </source>
</evidence>
<keyword evidence="6 9" id="KW-1133">Transmembrane helix</keyword>
<evidence type="ECO:0000256" key="8">
    <source>
        <dbReference type="SAM" id="MobiDB-lite"/>
    </source>
</evidence>
<keyword evidence="11" id="KW-1185">Reference proteome</keyword>
<protein>
    <submittedName>
        <fullName evidence="10">AI-2E family transporter</fullName>
    </submittedName>
</protein>
<dbReference type="RefSeq" id="WP_193123712.1">
    <property type="nucleotide sequence ID" value="NZ_JADBGI010000020.1"/>
</dbReference>
<evidence type="ECO:0000256" key="4">
    <source>
        <dbReference type="ARBA" id="ARBA00022475"/>
    </source>
</evidence>
<evidence type="ECO:0000256" key="6">
    <source>
        <dbReference type="ARBA" id="ARBA00022989"/>
    </source>
</evidence>
<accession>A0ABR9PB67</accession>
<evidence type="ECO:0000313" key="10">
    <source>
        <dbReference type="EMBL" id="MBE3001093.1"/>
    </source>
</evidence>
<sequence>MWALLNRWLAARRARAERQRRLETEEAAAAQEGNTVAEEAEQQDDVGAGDLLRVISDVAWRVLIIGVVVGFMLWGLAYIWVVTLPVILAVFITALLMPLVQWLRGRGLGRGLSTTLAIITALIVLSGVVSLIVTPAIQGFGGLVASVSSAVNELRQLEVPFGLDPGLFTELVDQAWEQIQNQVMENQSELVTGALTAGSAVVQLLIGLVLCIVLTVYFLHAGDKLVEWFTTLLPPKSRPGLRHASNVAYTVMGRYVRGVAMVGLFDAFFIGIVLFVVLDPSLAIPLIVLTFIGAFLPVIGAFATGILAALVAFVAEGWVAGLVVAVGVIVVQQLESNLFAPRIYGQALELPSAVVLIAISVGAIVGGIPGMFLATPVAAVLAALLRNRPVHPSQHSDGAEGAAAERSLESSGAEARPADQGRSQG</sequence>
<feature type="transmembrane region" description="Helical" evidence="9">
    <location>
        <begin position="200"/>
        <end position="219"/>
    </location>
</feature>
<gene>
    <name evidence="10" type="ORF">IDM40_20700</name>
</gene>
<dbReference type="PANTHER" id="PTHR21716:SF53">
    <property type="entry name" value="PERMEASE PERM-RELATED"/>
    <property type="match status" value="1"/>
</dbReference>
<dbReference type="InterPro" id="IPR002549">
    <property type="entry name" value="AI-2E-like"/>
</dbReference>
<feature type="transmembrane region" description="Helical" evidence="9">
    <location>
        <begin position="354"/>
        <end position="385"/>
    </location>
</feature>
<organism evidence="10 11">
    <name type="scientific">Nocardiopsis coralli</name>
    <dbReference type="NCBI Taxonomy" id="2772213"/>
    <lineage>
        <taxon>Bacteria</taxon>
        <taxon>Bacillati</taxon>
        <taxon>Actinomycetota</taxon>
        <taxon>Actinomycetes</taxon>
        <taxon>Streptosporangiales</taxon>
        <taxon>Nocardiopsidaceae</taxon>
        <taxon>Nocardiopsis</taxon>
    </lineage>
</organism>
<keyword evidence="7 9" id="KW-0472">Membrane</keyword>
<reference evidence="10 11" key="1">
    <citation type="submission" date="2020-09" db="EMBL/GenBank/DDBJ databases">
        <title>Diversity and distribution of actinomycetes associated with coral in the coast of Hainan.</title>
        <authorList>
            <person name="Li F."/>
        </authorList>
    </citation>
    <scope>NUCLEOTIDE SEQUENCE [LARGE SCALE GENOMIC DNA]</scope>
    <source>
        <strain evidence="10 11">HNM0947</strain>
    </source>
</reference>
<feature type="transmembrane region" description="Helical" evidence="9">
    <location>
        <begin position="58"/>
        <end position="80"/>
    </location>
</feature>
<feature type="transmembrane region" description="Helical" evidence="9">
    <location>
        <begin position="317"/>
        <end position="334"/>
    </location>
</feature>
<comment type="caution">
    <text evidence="10">The sequence shown here is derived from an EMBL/GenBank/DDBJ whole genome shotgun (WGS) entry which is preliminary data.</text>
</comment>
<feature type="region of interest" description="Disordered" evidence="8">
    <location>
        <begin position="392"/>
        <end position="425"/>
    </location>
</feature>
<dbReference type="Pfam" id="PF01594">
    <property type="entry name" value="AI-2E_transport"/>
    <property type="match status" value="1"/>
</dbReference>
<keyword evidence="4" id="KW-1003">Cell membrane</keyword>
<dbReference type="PANTHER" id="PTHR21716">
    <property type="entry name" value="TRANSMEMBRANE PROTEIN"/>
    <property type="match status" value="1"/>
</dbReference>
<keyword evidence="5 9" id="KW-0812">Transmembrane</keyword>
<feature type="transmembrane region" description="Helical" evidence="9">
    <location>
        <begin position="284"/>
        <end position="310"/>
    </location>
</feature>
<evidence type="ECO:0000256" key="1">
    <source>
        <dbReference type="ARBA" id="ARBA00004651"/>
    </source>
</evidence>
<name>A0ABR9PB67_9ACTN</name>
<evidence type="ECO:0000256" key="7">
    <source>
        <dbReference type="ARBA" id="ARBA00023136"/>
    </source>
</evidence>
<evidence type="ECO:0000313" key="11">
    <source>
        <dbReference type="Proteomes" id="UP000806528"/>
    </source>
</evidence>